<dbReference type="EMBL" id="CABITT030000004">
    <property type="protein sequence ID" value="VVB01813.1"/>
    <property type="molecule type" value="Genomic_DNA"/>
</dbReference>
<evidence type="ECO:0008006" key="4">
    <source>
        <dbReference type="Google" id="ProtNLM"/>
    </source>
</evidence>
<evidence type="ECO:0000256" key="1">
    <source>
        <dbReference type="SAM" id="SignalP"/>
    </source>
</evidence>
<protein>
    <recommendedName>
        <fullName evidence="4">GDSL esterase/lipase</fullName>
    </recommendedName>
</protein>
<dbReference type="PANTHER" id="PTHR45642:SF148">
    <property type="entry name" value="GENOME ASSEMBLY, CHROMOSOME: A04"/>
    <property type="match status" value="1"/>
</dbReference>
<dbReference type="PANTHER" id="PTHR45642">
    <property type="entry name" value="GDSL ESTERASE/LIPASE EXL3"/>
    <property type="match status" value="1"/>
</dbReference>
<evidence type="ECO:0000313" key="3">
    <source>
        <dbReference type="Proteomes" id="UP000489600"/>
    </source>
</evidence>
<dbReference type="Proteomes" id="UP000489600">
    <property type="component" value="Unassembled WGS sequence"/>
</dbReference>
<evidence type="ECO:0000313" key="2">
    <source>
        <dbReference type="EMBL" id="VVB01813.1"/>
    </source>
</evidence>
<dbReference type="InterPro" id="IPR036514">
    <property type="entry name" value="SGNH_hydro_sf"/>
</dbReference>
<organism evidence="2 3">
    <name type="scientific">Arabis nemorensis</name>
    <dbReference type="NCBI Taxonomy" id="586526"/>
    <lineage>
        <taxon>Eukaryota</taxon>
        <taxon>Viridiplantae</taxon>
        <taxon>Streptophyta</taxon>
        <taxon>Embryophyta</taxon>
        <taxon>Tracheophyta</taxon>
        <taxon>Spermatophyta</taxon>
        <taxon>Magnoliopsida</taxon>
        <taxon>eudicotyledons</taxon>
        <taxon>Gunneridae</taxon>
        <taxon>Pentapetalae</taxon>
        <taxon>rosids</taxon>
        <taxon>malvids</taxon>
        <taxon>Brassicales</taxon>
        <taxon>Brassicaceae</taxon>
        <taxon>Arabideae</taxon>
        <taxon>Arabis</taxon>
    </lineage>
</organism>
<dbReference type="InterPro" id="IPR050592">
    <property type="entry name" value="GDSL_lipolytic_enzyme"/>
</dbReference>
<sequence length="77" mass="8254">MSTSRCILFGLFVATLFVSSCNAAANATAQPFFPSILIFGDSTVDTGNNNYYSQAVFKAEHLPYGVDLPGHEASGRF</sequence>
<feature type="signal peptide" evidence="1">
    <location>
        <begin position="1"/>
        <end position="23"/>
    </location>
</feature>
<proteinExistence type="predicted"/>
<dbReference type="OrthoDB" id="1600564at2759"/>
<gene>
    <name evidence="2" type="ORF">ANE_LOCUS12257</name>
</gene>
<accession>A0A565BLT1</accession>
<dbReference type="PROSITE" id="PS51257">
    <property type="entry name" value="PROKAR_LIPOPROTEIN"/>
    <property type="match status" value="1"/>
</dbReference>
<dbReference type="AlphaFoldDB" id="A0A565BLT1"/>
<comment type="caution">
    <text evidence="2">The sequence shown here is derived from an EMBL/GenBank/DDBJ whole genome shotgun (WGS) entry which is preliminary data.</text>
</comment>
<reference evidence="2" key="1">
    <citation type="submission" date="2019-07" db="EMBL/GenBank/DDBJ databases">
        <authorList>
            <person name="Dittberner H."/>
        </authorList>
    </citation>
    <scope>NUCLEOTIDE SEQUENCE [LARGE SCALE GENOMIC DNA]</scope>
</reference>
<dbReference type="Gene3D" id="3.40.50.1110">
    <property type="entry name" value="SGNH hydrolase"/>
    <property type="match status" value="1"/>
</dbReference>
<name>A0A565BLT1_9BRAS</name>
<keyword evidence="3" id="KW-1185">Reference proteome</keyword>
<keyword evidence="1" id="KW-0732">Signal</keyword>
<feature type="chain" id="PRO_5022177290" description="GDSL esterase/lipase" evidence="1">
    <location>
        <begin position="24"/>
        <end position="77"/>
    </location>
</feature>